<feature type="domain" description="VTT" evidence="12">
    <location>
        <begin position="92"/>
        <end position="208"/>
    </location>
</feature>
<name>A0A1E3PF23_9ASCO</name>
<evidence type="ECO:0000256" key="7">
    <source>
        <dbReference type="ARBA" id="ARBA00022989"/>
    </source>
</evidence>
<dbReference type="STRING" id="857566.A0A1E3PF23"/>
<evidence type="ECO:0000256" key="10">
    <source>
        <dbReference type="SAM" id="MobiDB-lite"/>
    </source>
</evidence>
<evidence type="ECO:0000256" key="5">
    <source>
        <dbReference type="ARBA" id="ARBA00020673"/>
    </source>
</evidence>
<dbReference type="OrthoDB" id="166803at2759"/>
<evidence type="ECO:0000256" key="3">
    <source>
        <dbReference type="ARBA" id="ARBA00008640"/>
    </source>
</evidence>
<protein>
    <recommendedName>
        <fullName evidence="4">Golgi apparatus membrane protein TVP38</fullName>
    </recommendedName>
    <alternativeName>
        <fullName evidence="5">Golgi apparatus membrane protein tvp38</fullName>
    </alternativeName>
</protein>
<dbReference type="InterPro" id="IPR032816">
    <property type="entry name" value="VTT_dom"/>
</dbReference>
<evidence type="ECO:0000259" key="12">
    <source>
        <dbReference type="Pfam" id="PF09335"/>
    </source>
</evidence>
<dbReference type="GO" id="GO:0000139">
    <property type="term" value="C:Golgi membrane"/>
    <property type="evidence" value="ECO:0007669"/>
    <property type="project" value="UniProtKB-SubCell"/>
</dbReference>
<evidence type="ECO:0000256" key="11">
    <source>
        <dbReference type="SAM" id="Phobius"/>
    </source>
</evidence>
<dbReference type="AlphaFoldDB" id="A0A1E3PF23"/>
<dbReference type="InterPro" id="IPR051076">
    <property type="entry name" value="Golgi_membrane_TVP38/TMEM64"/>
</dbReference>
<evidence type="ECO:0000256" key="2">
    <source>
        <dbReference type="ARBA" id="ARBA00004653"/>
    </source>
</evidence>
<comment type="similarity">
    <text evidence="3">Belongs to the TVP38/TMEM64 family.</text>
</comment>
<dbReference type="EMBL" id="KV454413">
    <property type="protein sequence ID" value="ODQ63920.1"/>
    <property type="molecule type" value="Genomic_DNA"/>
</dbReference>
<evidence type="ECO:0000313" key="14">
    <source>
        <dbReference type="Proteomes" id="UP000095009"/>
    </source>
</evidence>
<evidence type="ECO:0000256" key="8">
    <source>
        <dbReference type="ARBA" id="ARBA00023034"/>
    </source>
</evidence>
<dbReference type="GO" id="GO:0016192">
    <property type="term" value="P:vesicle-mediated transport"/>
    <property type="evidence" value="ECO:0007669"/>
    <property type="project" value="TreeGrafter"/>
</dbReference>
<keyword evidence="7 11" id="KW-1133">Transmembrane helix</keyword>
<accession>A0A1E3PF23</accession>
<dbReference type="Proteomes" id="UP000095009">
    <property type="component" value="Unassembled WGS sequence"/>
</dbReference>
<organism evidence="13 14">
    <name type="scientific">Nadsonia fulvescens var. elongata DSM 6958</name>
    <dbReference type="NCBI Taxonomy" id="857566"/>
    <lineage>
        <taxon>Eukaryota</taxon>
        <taxon>Fungi</taxon>
        <taxon>Dikarya</taxon>
        <taxon>Ascomycota</taxon>
        <taxon>Saccharomycotina</taxon>
        <taxon>Dipodascomycetes</taxon>
        <taxon>Dipodascales</taxon>
        <taxon>Dipodascales incertae sedis</taxon>
        <taxon>Nadsonia</taxon>
    </lineage>
</organism>
<comment type="subcellular location">
    <subcellularLocation>
        <location evidence="2">Golgi apparatus membrane</location>
        <topology evidence="2">Multi-pass membrane protein</topology>
    </subcellularLocation>
</comment>
<dbReference type="GO" id="GO:0000022">
    <property type="term" value="P:mitotic spindle elongation"/>
    <property type="evidence" value="ECO:0007669"/>
    <property type="project" value="TreeGrafter"/>
</dbReference>
<comment type="function">
    <text evidence="1">Golgi membrane protein involved in vesicular trafficking and spindle migration.</text>
</comment>
<sequence>MSLVVRLRDYCDYWYHQSTMFYESLSRPKQIAIMVLLCIAPIAGILFLVYHKQIFLLLAELAKVLKDMPFFLGSIIIIAGVIIVSIPPLIGYSALASLSGMMYGFPGAWPILAVSTIIGSTLSFTVFRYLFLARAIKLAQSSSKFAALTKTLSESGSFKLLIMIRLCPLPYSLSNGALASVPSVSAAKFALATLLTSPKLLMHCFVGDRIARLGTETVGASKWVDTVGIVITMVIGSITAWVVYQRVEKIEREMGVSEDLETGSYTELNSPRDNNDEVRRLNMMDEFEISSDEEELNYDNGTNEHELSYLNMDQDNDADTFNTYSRPT</sequence>
<evidence type="ECO:0000256" key="4">
    <source>
        <dbReference type="ARBA" id="ARBA00013533"/>
    </source>
</evidence>
<feature type="compositionally biased region" description="Polar residues" evidence="10">
    <location>
        <begin position="319"/>
        <end position="328"/>
    </location>
</feature>
<feature type="transmembrane region" description="Helical" evidence="11">
    <location>
        <begin position="223"/>
        <end position="244"/>
    </location>
</feature>
<evidence type="ECO:0000256" key="9">
    <source>
        <dbReference type="ARBA" id="ARBA00023136"/>
    </source>
</evidence>
<feature type="transmembrane region" description="Helical" evidence="11">
    <location>
        <begin position="70"/>
        <end position="95"/>
    </location>
</feature>
<evidence type="ECO:0000256" key="1">
    <source>
        <dbReference type="ARBA" id="ARBA00002978"/>
    </source>
</evidence>
<keyword evidence="14" id="KW-1185">Reference proteome</keyword>
<evidence type="ECO:0000256" key="6">
    <source>
        <dbReference type="ARBA" id="ARBA00022692"/>
    </source>
</evidence>
<proteinExistence type="inferred from homology"/>
<keyword evidence="6 11" id="KW-0812">Transmembrane</keyword>
<dbReference type="PANTHER" id="PTHR47549">
    <property type="entry name" value="GOLGI APPARATUS MEMBRANE PROTEIN TVP38-RELATED"/>
    <property type="match status" value="1"/>
</dbReference>
<dbReference type="Pfam" id="PF09335">
    <property type="entry name" value="VTT_dom"/>
    <property type="match status" value="1"/>
</dbReference>
<dbReference type="PANTHER" id="PTHR47549:SF1">
    <property type="entry name" value="GOLGI APPARATUS MEMBRANE PROTEIN TVP38"/>
    <property type="match status" value="1"/>
</dbReference>
<evidence type="ECO:0000313" key="13">
    <source>
        <dbReference type="EMBL" id="ODQ63920.1"/>
    </source>
</evidence>
<keyword evidence="9 11" id="KW-0472">Membrane</keyword>
<reference evidence="13 14" key="1">
    <citation type="journal article" date="2016" name="Proc. Natl. Acad. Sci. U.S.A.">
        <title>Comparative genomics of biotechnologically important yeasts.</title>
        <authorList>
            <person name="Riley R."/>
            <person name="Haridas S."/>
            <person name="Wolfe K.H."/>
            <person name="Lopes M.R."/>
            <person name="Hittinger C.T."/>
            <person name="Goeker M."/>
            <person name="Salamov A.A."/>
            <person name="Wisecaver J.H."/>
            <person name="Long T.M."/>
            <person name="Calvey C.H."/>
            <person name="Aerts A.L."/>
            <person name="Barry K.W."/>
            <person name="Choi C."/>
            <person name="Clum A."/>
            <person name="Coughlan A.Y."/>
            <person name="Deshpande S."/>
            <person name="Douglass A.P."/>
            <person name="Hanson S.J."/>
            <person name="Klenk H.-P."/>
            <person name="LaButti K.M."/>
            <person name="Lapidus A."/>
            <person name="Lindquist E.A."/>
            <person name="Lipzen A.M."/>
            <person name="Meier-Kolthoff J.P."/>
            <person name="Ohm R.A."/>
            <person name="Otillar R.P."/>
            <person name="Pangilinan J.L."/>
            <person name="Peng Y."/>
            <person name="Rokas A."/>
            <person name="Rosa C.A."/>
            <person name="Scheuner C."/>
            <person name="Sibirny A.A."/>
            <person name="Slot J.C."/>
            <person name="Stielow J.B."/>
            <person name="Sun H."/>
            <person name="Kurtzman C.P."/>
            <person name="Blackwell M."/>
            <person name="Grigoriev I.V."/>
            <person name="Jeffries T.W."/>
        </authorList>
    </citation>
    <scope>NUCLEOTIDE SEQUENCE [LARGE SCALE GENOMIC DNA]</scope>
    <source>
        <strain evidence="13 14">DSM 6958</strain>
    </source>
</reference>
<feature type="region of interest" description="Disordered" evidence="10">
    <location>
        <begin position="309"/>
        <end position="328"/>
    </location>
</feature>
<keyword evidence="8" id="KW-0333">Golgi apparatus</keyword>
<gene>
    <name evidence="13" type="ORF">NADFUDRAFT_47706</name>
</gene>
<feature type="transmembrane region" description="Helical" evidence="11">
    <location>
        <begin position="107"/>
        <end position="131"/>
    </location>
</feature>
<feature type="transmembrane region" description="Helical" evidence="11">
    <location>
        <begin position="31"/>
        <end position="50"/>
    </location>
</feature>